<accession>A0A6J5MLI9</accession>
<sequence length="126" mass="14633">MIALLLIAGEILSYCQYPISKVIGKDTVVIMTVKQANEINILFKSYGNTIDLLKDSLTIKNSKNDSLNKTIYTKRDTIHYWQGKYEASRELYRPQKQRNYDKEEVLDFAQKIILIAIILVQFQSLK</sequence>
<organism evidence="1">
    <name type="scientific">uncultured Caudovirales phage</name>
    <dbReference type="NCBI Taxonomy" id="2100421"/>
    <lineage>
        <taxon>Viruses</taxon>
        <taxon>Duplodnaviria</taxon>
        <taxon>Heunggongvirae</taxon>
        <taxon>Uroviricota</taxon>
        <taxon>Caudoviricetes</taxon>
        <taxon>Peduoviridae</taxon>
        <taxon>Maltschvirus</taxon>
        <taxon>Maltschvirus maltsch</taxon>
    </lineage>
</organism>
<dbReference type="EMBL" id="LR796433">
    <property type="protein sequence ID" value="CAB4144429.1"/>
    <property type="molecule type" value="Genomic_DNA"/>
</dbReference>
<reference evidence="1" key="1">
    <citation type="submission" date="2020-04" db="EMBL/GenBank/DDBJ databases">
        <authorList>
            <person name="Chiriac C."/>
            <person name="Salcher M."/>
            <person name="Ghai R."/>
            <person name="Kavagutti S V."/>
        </authorList>
    </citation>
    <scope>NUCLEOTIDE SEQUENCE</scope>
</reference>
<protein>
    <submittedName>
        <fullName evidence="1">Uncharacterized protein</fullName>
    </submittedName>
</protein>
<gene>
    <name evidence="1" type="ORF">UFOVP463_38</name>
</gene>
<name>A0A6J5MLI9_9CAUD</name>
<proteinExistence type="predicted"/>
<evidence type="ECO:0000313" key="1">
    <source>
        <dbReference type="EMBL" id="CAB4144429.1"/>
    </source>
</evidence>